<keyword evidence="1" id="KW-1133">Transmembrane helix</keyword>
<dbReference type="InterPro" id="IPR018770">
    <property type="entry name" value="ChloroindolylP_hydrolase"/>
</dbReference>
<gene>
    <name evidence="2" type="ORF">DRW48_00945</name>
</gene>
<dbReference type="AlphaFoldDB" id="A0A344PGF0"/>
<protein>
    <recommendedName>
        <fullName evidence="4">5-bromo-4-chloroindolyl phosphate hydrolysis protein</fullName>
    </recommendedName>
</protein>
<dbReference type="EMBL" id="CP030918">
    <property type="protein sequence ID" value="AXC48455.1"/>
    <property type="molecule type" value="Genomic_DNA"/>
</dbReference>
<reference evidence="3" key="1">
    <citation type="submission" date="2018-07" db="EMBL/GenBank/DDBJ databases">
        <title>Genome sequencing of Paracoccus sp. SC2-6.</title>
        <authorList>
            <person name="Heo J."/>
            <person name="Kim S.-J."/>
            <person name="Kwon S.-W."/>
        </authorList>
    </citation>
    <scope>NUCLEOTIDE SEQUENCE [LARGE SCALE GENOMIC DNA]</scope>
    <source>
        <strain evidence="3">SC2-6</strain>
    </source>
</reference>
<evidence type="ECO:0000313" key="2">
    <source>
        <dbReference type="EMBL" id="AXC48455.1"/>
    </source>
</evidence>
<evidence type="ECO:0008006" key="4">
    <source>
        <dbReference type="Google" id="ProtNLM"/>
    </source>
</evidence>
<proteinExistence type="predicted"/>
<keyword evidence="1" id="KW-0472">Membrane</keyword>
<dbReference type="Pfam" id="PF10112">
    <property type="entry name" value="Halogen_Hydrol"/>
    <property type="match status" value="1"/>
</dbReference>
<feature type="transmembrane region" description="Helical" evidence="1">
    <location>
        <begin position="60"/>
        <end position="77"/>
    </location>
</feature>
<keyword evidence="3" id="KW-1185">Reference proteome</keyword>
<dbReference type="KEGG" id="pars:DRW48_00945"/>
<dbReference type="OrthoDB" id="7375296at2"/>
<dbReference type="Proteomes" id="UP000252023">
    <property type="component" value="Chromosome"/>
</dbReference>
<keyword evidence="1" id="KW-0812">Transmembrane</keyword>
<feature type="transmembrane region" description="Helical" evidence="1">
    <location>
        <begin position="122"/>
        <end position="140"/>
    </location>
</feature>
<feature type="transmembrane region" description="Helical" evidence="1">
    <location>
        <begin position="98"/>
        <end position="116"/>
    </location>
</feature>
<sequence length="331" mass="35056">MAVRFGGQFSPGAKEPEEASVPLRAAPGHLRHRLESRTAWITAAASPLLMTAFFQDPAGMAANFAGFGIIAAGMMLTREGLQAEAAYDARRVARRPAYPRKLFGGVLTGLGLAIGAAEPGALAGAGIIGLVGGALHWLSFGGDPMRDKGMSDTDAFQQDRIARIIAEAEAHLAAMQTAVQRTGDPAIEDEVARFAATARGLFGRLEDNPTELASARRYLGVWLLGARDATIKFADIFARTRDSASRGAWQALMGDLTTEFAARSARMIEGGRTDMSIEISVLRERLAREGLAAPSGGIDAAAVAPTTAQVEDQRAVTLDELLRTPADKVRQ</sequence>
<name>A0A344PGF0_9RHOB</name>
<dbReference type="RefSeq" id="WP_114074775.1">
    <property type="nucleotide sequence ID" value="NZ_CP030918.1"/>
</dbReference>
<organism evidence="2 3">
    <name type="scientific">Paracoccus suum</name>
    <dbReference type="NCBI Taxonomy" id="2259340"/>
    <lineage>
        <taxon>Bacteria</taxon>
        <taxon>Pseudomonadati</taxon>
        <taxon>Pseudomonadota</taxon>
        <taxon>Alphaproteobacteria</taxon>
        <taxon>Rhodobacterales</taxon>
        <taxon>Paracoccaceae</taxon>
        <taxon>Paracoccus</taxon>
    </lineage>
</organism>
<evidence type="ECO:0000313" key="3">
    <source>
        <dbReference type="Proteomes" id="UP000252023"/>
    </source>
</evidence>
<accession>A0A344PGF0</accession>
<evidence type="ECO:0000256" key="1">
    <source>
        <dbReference type="SAM" id="Phobius"/>
    </source>
</evidence>